<dbReference type="PIRSF" id="PIRSF006661">
    <property type="entry name" value="PP-lp_UCP006661"/>
    <property type="match status" value="1"/>
</dbReference>
<dbReference type="PANTHER" id="PTHR43169:SF2">
    <property type="entry name" value="NAD_GMP SYNTHASE DOMAIN-CONTAINING PROTEIN"/>
    <property type="match status" value="1"/>
</dbReference>
<name>A0A2U2B423_9BACT</name>
<dbReference type="RefSeq" id="WP_109266006.1">
    <property type="nucleotide sequence ID" value="NZ_QEWP01000024.1"/>
</dbReference>
<dbReference type="InterPro" id="IPR014729">
    <property type="entry name" value="Rossmann-like_a/b/a_fold"/>
</dbReference>
<dbReference type="Pfam" id="PF02540">
    <property type="entry name" value="NAD_synthase"/>
    <property type="match status" value="1"/>
</dbReference>
<accession>A0A2U2B423</accession>
<dbReference type="SUPFAM" id="SSF52402">
    <property type="entry name" value="Adenine nucleotide alpha hydrolases-like"/>
    <property type="match status" value="1"/>
</dbReference>
<dbReference type="Proteomes" id="UP000244956">
    <property type="component" value="Unassembled WGS sequence"/>
</dbReference>
<dbReference type="GO" id="GO:0016783">
    <property type="term" value="F:sulfurtransferase activity"/>
    <property type="evidence" value="ECO:0007669"/>
    <property type="project" value="InterPro"/>
</dbReference>
<evidence type="ECO:0000313" key="4">
    <source>
        <dbReference type="Proteomes" id="UP000244956"/>
    </source>
</evidence>
<reference evidence="3 4" key="1">
    <citation type="submission" date="2018-05" db="EMBL/GenBank/DDBJ databases">
        <title>Marinilabilia rubrum sp. nov., isolated from saltern sediment.</title>
        <authorList>
            <person name="Zhang R."/>
        </authorList>
    </citation>
    <scope>NUCLEOTIDE SEQUENCE [LARGE SCALE GENOMIC DNA]</scope>
    <source>
        <strain evidence="3 4">WTE16</strain>
    </source>
</reference>
<evidence type="ECO:0000313" key="3">
    <source>
        <dbReference type="EMBL" id="PWD97822.1"/>
    </source>
</evidence>
<feature type="active site" description="Nucleophile and sulfur donor" evidence="1">
    <location>
        <position position="179"/>
    </location>
</feature>
<dbReference type="AlphaFoldDB" id="A0A2U2B423"/>
<organism evidence="3 4">
    <name type="scientific">Marinilabilia rubra</name>
    <dbReference type="NCBI Taxonomy" id="2162893"/>
    <lineage>
        <taxon>Bacteria</taxon>
        <taxon>Pseudomonadati</taxon>
        <taxon>Bacteroidota</taxon>
        <taxon>Bacteroidia</taxon>
        <taxon>Marinilabiliales</taxon>
        <taxon>Marinilabiliaceae</taxon>
        <taxon>Marinilabilia</taxon>
    </lineage>
</organism>
<evidence type="ECO:0000256" key="1">
    <source>
        <dbReference type="PIRSR" id="PIRSR006661-1"/>
    </source>
</evidence>
<dbReference type="PANTHER" id="PTHR43169">
    <property type="entry name" value="EXSB FAMILY PROTEIN"/>
    <property type="match status" value="1"/>
</dbReference>
<dbReference type="OrthoDB" id="9776919at2"/>
<comment type="caution">
    <text evidence="3">The sequence shown here is derived from an EMBL/GenBank/DDBJ whole genome shotgun (WGS) entry which is preliminary data.</text>
</comment>
<dbReference type="GO" id="GO:0006163">
    <property type="term" value="P:purine nucleotide metabolic process"/>
    <property type="evidence" value="ECO:0007669"/>
    <property type="project" value="UniProtKB-ARBA"/>
</dbReference>
<dbReference type="CDD" id="cd01990">
    <property type="entry name" value="LarE-like"/>
    <property type="match status" value="1"/>
</dbReference>
<protein>
    <submittedName>
        <fullName evidence="3">ATP-dependent sacrificial sulfur transferase LarE</fullName>
    </submittedName>
</protein>
<gene>
    <name evidence="3" type="primary">larE</name>
    <name evidence="3" type="ORF">DDZ16_18710</name>
</gene>
<dbReference type="InterPro" id="IPR005232">
    <property type="entry name" value="LarE"/>
</dbReference>
<feature type="domain" description="NAD/GMP synthase" evidence="2">
    <location>
        <begin position="19"/>
        <end position="81"/>
    </location>
</feature>
<keyword evidence="3" id="KW-0808">Transferase</keyword>
<proteinExistence type="predicted"/>
<keyword evidence="4" id="KW-1185">Reference proteome</keyword>
<dbReference type="NCBIfam" id="TIGR00268">
    <property type="entry name" value="ATP-dependent sacrificial sulfur transferase LarE"/>
    <property type="match status" value="1"/>
</dbReference>
<dbReference type="InterPro" id="IPR022310">
    <property type="entry name" value="NAD/GMP_synthase"/>
</dbReference>
<evidence type="ECO:0000259" key="2">
    <source>
        <dbReference type="Pfam" id="PF02540"/>
    </source>
</evidence>
<dbReference type="Gene3D" id="3.40.50.620">
    <property type="entry name" value="HUPs"/>
    <property type="match status" value="1"/>
</dbReference>
<dbReference type="EMBL" id="QEWP01000024">
    <property type="protein sequence ID" value="PWD97822.1"/>
    <property type="molecule type" value="Genomic_DNA"/>
</dbReference>
<dbReference type="InterPro" id="IPR052188">
    <property type="entry name" value="Ni-pincer_cofactor_biosynth"/>
</dbReference>
<sequence>MTELDQAKYHLAKEWFDKHQKILIALSGGVDSCLAAFLARHFLGKNNAVAIIGDSPALKRKDYQQALDFCDSHFIQHHTIKPGEIEDPRYNSNPVDRCFWCKNSLYTAMVQLRESVYPEFEIINGSNKSDLGDYRPGLKAADEYNVFSPLADCGFEKEDIRRMALHFELKEWDKPASPCMSSRFPYGENITREKLKMVEMAEEAVNRHGFKDVRARYKSGNATIEVPKEEIPRLIELMTDLNDQFQKIGFKEAFLDKEGLVSGKLNRDLNLDK</sequence>